<dbReference type="RefSeq" id="WP_156742487.1">
    <property type="nucleotide sequence ID" value="NZ_CACRYJ010000056.1"/>
</dbReference>
<reference evidence="1 2" key="1">
    <citation type="submission" date="2019-11" db="EMBL/GenBank/DDBJ databases">
        <authorList>
            <person name="Criscuolo A."/>
        </authorList>
    </citation>
    <scope>NUCLEOTIDE SEQUENCE [LARGE SCALE GENOMIC DNA]</scope>
    <source>
        <strain evidence="1">CIP111667</strain>
    </source>
</reference>
<dbReference type="Gene3D" id="3.40.50.2000">
    <property type="entry name" value="Glycogen Phosphorylase B"/>
    <property type="match status" value="1"/>
</dbReference>
<sequence length="384" mass="42782">MSGAGGQTPPSRPSLLILAFSPIAQDARVRKQVALFAPDYDVTTVGYGPAPEGVVAHHEIPADLVAWHKDRLGLILRRYSSVYWGNAVVAHLRTVLPVHAFDAILADDADTVPLALWLRPRAGVHADLHEYAPRENEESRRWRTFVAPYYRWICRTFLPRCASLTTVGAGLAEEYRREFGLEVGVVPNATPFLDTEPTKVHEPIRLVHSGNARRNRNLGLMIDAVVNTSAPVTLDLYLMPNDPAYLAELREQAARTERVHIHDPVPYERLVRTLTDYDVGVFVLPPITFNYLWTLPNKLFDFIQGRLGVIIGPSPEMAALVRRHGLGEVTSDFTAAALTETLDALDADRVRRWKRASHAVARDLSADAGMTGWSEPIRTLLERG</sequence>
<dbReference type="SUPFAM" id="SSF53756">
    <property type="entry name" value="UDP-Glycosyltransferase/glycogen phosphorylase"/>
    <property type="match status" value="1"/>
</dbReference>
<dbReference type="EMBL" id="CACRYJ010000056">
    <property type="protein sequence ID" value="VZO39141.1"/>
    <property type="molecule type" value="Genomic_DNA"/>
</dbReference>
<evidence type="ECO:0000313" key="2">
    <source>
        <dbReference type="Proteomes" id="UP000419743"/>
    </source>
</evidence>
<accession>A0A7M4DNV5</accession>
<keyword evidence="2" id="KW-1185">Reference proteome</keyword>
<evidence type="ECO:0008006" key="3">
    <source>
        <dbReference type="Google" id="ProtNLM"/>
    </source>
</evidence>
<dbReference type="Proteomes" id="UP000419743">
    <property type="component" value="Unassembled WGS sequence"/>
</dbReference>
<protein>
    <recommendedName>
        <fullName evidence="3">Glycosyltransferase involved in cell wall biosynthesis</fullName>
    </recommendedName>
</protein>
<proteinExistence type="predicted"/>
<dbReference type="AlphaFoldDB" id="A0A7M4DNV5"/>
<comment type="caution">
    <text evidence="1">The sequence shown here is derived from an EMBL/GenBank/DDBJ whole genome shotgun (WGS) entry which is preliminary data.</text>
</comment>
<gene>
    <name evidence="1" type="ORF">HALOF300_03836</name>
</gene>
<name>A0A7M4DNV5_9MICO</name>
<organism evidence="1 2">
    <name type="scientific">Occultella aeris</name>
    <dbReference type="NCBI Taxonomy" id="2761496"/>
    <lineage>
        <taxon>Bacteria</taxon>
        <taxon>Bacillati</taxon>
        <taxon>Actinomycetota</taxon>
        <taxon>Actinomycetes</taxon>
        <taxon>Micrococcales</taxon>
        <taxon>Ruaniaceae</taxon>
        <taxon>Occultella</taxon>
    </lineage>
</organism>
<evidence type="ECO:0000313" key="1">
    <source>
        <dbReference type="EMBL" id="VZO39141.1"/>
    </source>
</evidence>